<accession>A0A0C3BA95</accession>
<keyword evidence="1" id="KW-0472">Membrane</keyword>
<feature type="transmembrane region" description="Helical" evidence="1">
    <location>
        <begin position="202"/>
        <end position="221"/>
    </location>
</feature>
<feature type="transmembrane region" description="Helical" evidence="1">
    <location>
        <begin position="120"/>
        <end position="142"/>
    </location>
</feature>
<dbReference type="PANTHER" id="PTHR40465">
    <property type="entry name" value="CHROMOSOME 1, WHOLE GENOME SHOTGUN SEQUENCE"/>
    <property type="match status" value="1"/>
</dbReference>
<feature type="transmembrane region" description="Helical" evidence="1">
    <location>
        <begin position="49"/>
        <end position="70"/>
    </location>
</feature>
<proteinExistence type="predicted"/>
<dbReference type="Pfam" id="PF20152">
    <property type="entry name" value="DUF6534"/>
    <property type="match status" value="1"/>
</dbReference>
<dbReference type="InterPro" id="IPR045339">
    <property type="entry name" value="DUF6534"/>
</dbReference>
<evidence type="ECO:0000259" key="2">
    <source>
        <dbReference type="Pfam" id="PF20152"/>
    </source>
</evidence>
<keyword evidence="4" id="KW-1185">Reference proteome</keyword>
<evidence type="ECO:0000313" key="4">
    <source>
        <dbReference type="Proteomes" id="UP000054166"/>
    </source>
</evidence>
<feature type="transmembrane region" description="Helical" evidence="1">
    <location>
        <begin position="6"/>
        <end position="28"/>
    </location>
</feature>
<evidence type="ECO:0000313" key="3">
    <source>
        <dbReference type="EMBL" id="KIM83193.1"/>
    </source>
</evidence>
<dbReference type="OrthoDB" id="2971182at2759"/>
<evidence type="ECO:0000256" key="1">
    <source>
        <dbReference type="SAM" id="Phobius"/>
    </source>
</evidence>
<reference evidence="3 4" key="1">
    <citation type="submission" date="2014-04" db="EMBL/GenBank/DDBJ databases">
        <authorList>
            <consortium name="DOE Joint Genome Institute"/>
            <person name="Kuo A."/>
            <person name="Tarkka M."/>
            <person name="Buscot F."/>
            <person name="Kohler A."/>
            <person name="Nagy L.G."/>
            <person name="Floudas D."/>
            <person name="Copeland A."/>
            <person name="Barry K.W."/>
            <person name="Cichocki N."/>
            <person name="Veneault-Fourrey C."/>
            <person name="LaButti K."/>
            <person name="Lindquist E.A."/>
            <person name="Lipzen A."/>
            <person name="Lundell T."/>
            <person name="Morin E."/>
            <person name="Murat C."/>
            <person name="Sun H."/>
            <person name="Tunlid A."/>
            <person name="Henrissat B."/>
            <person name="Grigoriev I.V."/>
            <person name="Hibbett D.S."/>
            <person name="Martin F."/>
            <person name="Nordberg H.P."/>
            <person name="Cantor M.N."/>
            <person name="Hua S.X."/>
        </authorList>
    </citation>
    <scope>NUCLEOTIDE SEQUENCE [LARGE SCALE GENOMIC DNA]</scope>
    <source>
        <strain evidence="3 4">F 1598</strain>
    </source>
</reference>
<gene>
    <name evidence="3" type="ORF">PILCRDRAFT_819417</name>
</gene>
<name>A0A0C3BA95_PILCF</name>
<dbReference type="Proteomes" id="UP000054166">
    <property type="component" value="Unassembled WGS sequence"/>
</dbReference>
<protein>
    <recommendedName>
        <fullName evidence="2">DUF6534 domain-containing protein</fullName>
    </recommendedName>
</protein>
<dbReference type="AlphaFoldDB" id="A0A0C3BA95"/>
<dbReference type="STRING" id="765440.A0A0C3BA95"/>
<dbReference type="EMBL" id="KN832991">
    <property type="protein sequence ID" value="KIM83193.1"/>
    <property type="molecule type" value="Genomic_DNA"/>
</dbReference>
<keyword evidence="1" id="KW-1133">Transmembrane helix</keyword>
<dbReference type="InParanoid" id="A0A0C3BA95"/>
<dbReference type="HOGENOM" id="CLU_046025_5_4_1"/>
<dbReference type="PANTHER" id="PTHR40465:SF1">
    <property type="entry name" value="DUF6534 DOMAIN-CONTAINING PROTEIN"/>
    <property type="match status" value="1"/>
</dbReference>
<organism evidence="3 4">
    <name type="scientific">Piloderma croceum (strain F 1598)</name>
    <dbReference type="NCBI Taxonomy" id="765440"/>
    <lineage>
        <taxon>Eukaryota</taxon>
        <taxon>Fungi</taxon>
        <taxon>Dikarya</taxon>
        <taxon>Basidiomycota</taxon>
        <taxon>Agaricomycotina</taxon>
        <taxon>Agaricomycetes</taxon>
        <taxon>Agaricomycetidae</taxon>
        <taxon>Atheliales</taxon>
        <taxon>Atheliaceae</taxon>
        <taxon>Piloderma</taxon>
    </lineage>
</organism>
<feature type="transmembrane region" description="Helical" evidence="1">
    <location>
        <begin position="162"/>
        <end position="182"/>
    </location>
</feature>
<reference evidence="4" key="2">
    <citation type="submission" date="2015-01" db="EMBL/GenBank/DDBJ databases">
        <title>Evolutionary Origins and Diversification of the Mycorrhizal Mutualists.</title>
        <authorList>
            <consortium name="DOE Joint Genome Institute"/>
            <consortium name="Mycorrhizal Genomics Consortium"/>
            <person name="Kohler A."/>
            <person name="Kuo A."/>
            <person name="Nagy L.G."/>
            <person name="Floudas D."/>
            <person name="Copeland A."/>
            <person name="Barry K.W."/>
            <person name="Cichocki N."/>
            <person name="Veneault-Fourrey C."/>
            <person name="LaButti K."/>
            <person name="Lindquist E.A."/>
            <person name="Lipzen A."/>
            <person name="Lundell T."/>
            <person name="Morin E."/>
            <person name="Murat C."/>
            <person name="Riley R."/>
            <person name="Ohm R."/>
            <person name="Sun H."/>
            <person name="Tunlid A."/>
            <person name="Henrissat B."/>
            <person name="Grigoriev I.V."/>
            <person name="Hibbett D.S."/>
            <person name="Martin F."/>
        </authorList>
    </citation>
    <scope>NUCLEOTIDE SEQUENCE [LARGE SCALE GENOMIC DNA]</scope>
    <source>
        <strain evidence="4">F 1598</strain>
    </source>
</reference>
<feature type="transmembrane region" description="Helical" evidence="1">
    <location>
        <begin position="90"/>
        <end position="111"/>
    </location>
</feature>
<feature type="domain" description="DUF6534" evidence="2">
    <location>
        <begin position="167"/>
        <end position="254"/>
    </location>
</feature>
<keyword evidence="1" id="KW-0812">Transmembrane</keyword>
<sequence>MSSANLAIAVGFAPGFIGYTISLSLYGMMLAQSIIYLRSFPDDNRILKYLVISLCAMDTLHVWLVGDMFWNVLIYGRLPDHPGSSNMPWQLLASFIIESFVTAVVQCFFCVRVWRVSKNLTLSSIIGIASAMQFGTGNAFTIKNMDKGGTAATLYKNILPRLQMISSMVCDIVISASLVYYFRCLRVGMARTQPVLQQLMIFSVNVGVLLSIVTGVSMVLFEVKPGTYFSLAPQFILSKLYLNSFTATLNARKHFREVVDRSIDYSISVDL</sequence>